<evidence type="ECO:0000259" key="1">
    <source>
        <dbReference type="Pfam" id="PF08887"/>
    </source>
</evidence>
<sequence>MLDNFVKLTNMPETVIKKYGSQVPIELRRIWEEDGLGTFVDGYLKVINPDDYSALVKSTYFRGDMSIPIFVTAFGDVITLEEGKYLRIVKYSEGDFVTILANIAYFIQDILDEDFLNDYFDIPFYQKAVQKYGDLTYQQCFGFVPLLALGGTKSVDNLEKVNISEHLSILTQLTGGVGFD</sequence>
<dbReference type="AlphaFoldDB" id="A0A6L8MYX2"/>
<name>A0A6L8MYX2_STRSU</name>
<organism evidence="3 4">
    <name type="scientific">Streptococcus suis</name>
    <dbReference type="NCBI Taxonomy" id="1307"/>
    <lineage>
        <taxon>Bacteria</taxon>
        <taxon>Bacillati</taxon>
        <taxon>Bacillota</taxon>
        <taxon>Bacilli</taxon>
        <taxon>Lactobacillales</taxon>
        <taxon>Streptococcaceae</taxon>
        <taxon>Streptococcus</taxon>
    </lineage>
</organism>
<dbReference type="Pfam" id="PF08887">
    <property type="entry name" value="GAD-like"/>
    <property type="match status" value="1"/>
</dbReference>
<feature type="domain" description="T6SS immunity protein Tdi1 C-terminal" evidence="2">
    <location>
        <begin position="102"/>
        <end position="174"/>
    </location>
</feature>
<protein>
    <submittedName>
        <fullName evidence="3">DUF1851 domain-containing protein</fullName>
    </submittedName>
</protein>
<comment type="caution">
    <text evidence="3">The sequence shown here is derived from an EMBL/GenBank/DDBJ whole genome shotgun (WGS) entry which is preliminary data.</text>
</comment>
<dbReference type="Pfam" id="PF08906">
    <property type="entry name" value="T6SS_Tdi1_C"/>
    <property type="match status" value="1"/>
</dbReference>
<dbReference type="Proteomes" id="UP000483765">
    <property type="component" value="Unassembled WGS sequence"/>
</dbReference>
<gene>
    <name evidence="3" type="ORF">GLP18_09360</name>
</gene>
<feature type="domain" description="GAD-related" evidence="1">
    <location>
        <begin position="7"/>
        <end position="83"/>
    </location>
</feature>
<dbReference type="RefSeq" id="WP_160864501.1">
    <property type="nucleotide sequence ID" value="NZ_JAMYJH010000005.1"/>
</dbReference>
<dbReference type="InterPro" id="IPR014983">
    <property type="entry name" value="GAD-rel"/>
</dbReference>
<evidence type="ECO:0000313" key="4">
    <source>
        <dbReference type="Proteomes" id="UP000483765"/>
    </source>
</evidence>
<evidence type="ECO:0000313" key="3">
    <source>
        <dbReference type="EMBL" id="MYN70408.1"/>
    </source>
</evidence>
<reference evidence="3 4" key="1">
    <citation type="submission" date="2019-11" db="EMBL/GenBank/DDBJ databases">
        <title>Divergent Streptococcus suis from cattle.</title>
        <authorList>
            <person name="Williamson C."/>
        </authorList>
    </citation>
    <scope>NUCLEOTIDE SEQUENCE [LARGE SCALE GENOMIC DNA]</scope>
    <source>
        <strain evidence="3 4">10-36905</strain>
    </source>
</reference>
<dbReference type="EMBL" id="WNXH01000017">
    <property type="protein sequence ID" value="MYN70408.1"/>
    <property type="molecule type" value="Genomic_DNA"/>
</dbReference>
<accession>A0A6L8MYX2</accession>
<dbReference type="InterPro" id="IPR015002">
    <property type="entry name" value="T6SS_Tdi1_C"/>
</dbReference>
<proteinExistence type="predicted"/>
<evidence type="ECO:0000259" key="2">
    <source>
        <dbReference type="Pfam" id="PF08906"/>
    </source>
</evidence>